<feature type="region of interest" description="Disordered" evidence="1">
    <location>
        <begin position="116"/>
        <end position="138"/>
    </location>
</feature>
<reference evidence="2" key="1">
    <citation type="journal article" date="2013" name="Science">
        <title>Genomic diversity and evolution of the head crest in the rock pigeon.</title>
        <authorList>
            <person name="Shapiro M.D."/>
            <person name="Kronenberg Z."/>
            <person name="Li C."/>
            <person name="Domyan E.T."/>
            <person name="Pan H."/>
            <person name="Campbell M."/>
            <person name="Tan H."/>
            <person name="Huff C.D."/>
            <person name="Hu H."/>
            <person name="Vickrey A.I."/>
            <person name="Nielsen S.C."/>
            <person name="Stringham S.A."/>
            <person name="Hu H."/>
            <person name="Willerslev E."/>
            <person name="Gilbert M.T."/>
            <person name="Yandell M."/>
            <person name="Zhang G."/>
            <person name="Wang J."/>
        </authorList>
    </citation>
    <scope>NUCLEOTIDE SEQUENCE [LARGE SCALE GENOMIC DNA]</scope>
    <source>
        <tissue evidence="2">Blood</tissue>
    </source>
</reference>
<evidence type="ECO:0000313" key="2">
    <source>
        <dbReference type="EMBL" id="EMC90759.1"/>
    </source>
</evidence>
<organism evidence="2">
    <name type="scientific">Columba livia</name>
    <name type="common">Rock dove</name>
    <dbReference type="NCBI Taxonomy" id="8932"/>
    <lineage>
        <taxon>Eukaryota</taxon>
        <taxon>Metazoa</taxon>
        <taxon>Chordata</taxon>
        <taxon>Craniata</taxon>
        <taxon>Vertebrata</taxon>
        <taxon>Euteleostomi</taxon>
        <taxon>Archelosauria</taxon>
        <taxon>Archosauria</taxon>
        <taxon>Dinosauria</taxon>
        <taxon>Saurischia</taxon>
        <taxon>Theropoda</taxon>
        <taxon>Coelurosauria</taxon>
        <taxon>Aves</taxon>
        <taxon>Neognathae</taxon>
        <taxon>Neoaves</taxon>
        <taxon>Columbimorphae</taxon>
        <taxon>Columbiformes</taxon>
        <taxon>Columbidae</taxon>
        <taxon>Columba</taxon>
    </lineage>
</organism>
<feature type="non-terminal residue" evidence="2">
    <location>
        <position position="1"/>
    </location>
</feature>
<protein>
    <submittedName>
        <fullName evidence="2">Uncharacterized protein</fullName>
    </submittedName>
</protein>
<evidence type="ECO:0000256" key="1">
    <source>
        <dbReference type="SAM" id="MobiDB-lite"/>
    </source>
</evidence>
<sequence length="157" mass="17572">VGKVQLIVTPLALHKVGRQHKDRLVALLNAGDDVLHNALARDKVSLVLAQLYTVLPLLQVRDQLVLHPQRIALAVGNERVELQNGLLPFGAAVPSSALRLRPLPRHPHVPRHVQVDAQKGHDSHQHQRQQQSRHQQERRVTSQFAQVEILQLCSPQG</sequence>
<dbReference type="EMBL" id="KB389251">
    <property type="protein sequence ID" value="EMC90759.1"/>
    <property type="molecule type" value="Genomic_DNA"/>
</dbReference>
<proteinExistence type="predicted"/>
<dbReference type="AlphaFoldDB" id="R7VW56"/>
<name>R7VW56_COLLI</name>
<accession>R7VW56</accession>
<gene>
    <name evidence="2" type="ORF">A306_00050</name>
</gene>